<dbReference type="Proteomes" id="UP000467700">
    <property type="component" value="Unassembled WGS sequence"/>
</dbReference>
<gene>
    <name evidence="2" type="ORF">AAE3_LOCUS10371</name>
</gene>
<accession>A0A8S0WXD5</accession>
<reference evidence="2 3" key="1">
    <citation type="submission" date="2020-01" db="EMBL/GenBank/DDBJ databases">
        <authorList>
            <person name="Gupta K D."/>
        </authorList>
    </citation>
    <scope>NUCLEOTIDE SEQUENCE [LARGE SCALE GENOMIC DNA]</scope>
</reference>
<protein>
    <submittedName>
        <fullName evidence="2">Uncharacterized protein</fullName>
    </submittedName>
</protein>
<dbReference type="AlphaFoldDB" id="A0A8S0WXD5"/>
<dbReference type="EMBL" id="CACVBS010000066">
    <property type="protein sequence ID" value="CAA7268156.1"/>
    <property type="molecule type" value="Genomic_DNA"/>
</dbReference>
<keyword evidence="3" id="KW-1185">Reference proteome</keyword>
<organism evidence="2 3">
    <name type="scientific">Cyclocybe aegerita</name>
    <name type="common">Black poplar mushroom</name>
    <name type="synonym">Agrocybe aegerita</name>
    <dbReference type="NCBI Taxonomy" id="1973307"/>
    <lineage>
        <taxon>Eukaryota</taxon>
        <taxon>Fungi</taxon>
        <taxon>Dikarya</taxon>
        <taxon>Basidiomycota</taxon>
        <taxon>Agaricomycotina</taxon>
        <taxon>Agaricomycetes</taxon>
        <taxon>Agaricomycetidae</taxon>
        <taxon>Agaricales</taxon>
        <taxon>Agaricineae</taxon>
        <taxon>Bolbitiaceae</taxon>
        <taxon>Cyclocybe</taxon>
    </lineage>
</organism>
<evidence type="ECO:0000256" key="1">
    <source>
        <dbReference type="SAM" id="MobiDB-lite"/>
    </source>
</evidence>
<evidence type="ECO:0000313" key="3">
    <source>
        <dbReference type="Proteomes" id="UP000467700"/>
    </source>
</evidence>
<comment type="caution">
    <text evidence="2">The sequence shown here is derived from an EMBL/GenBank/DDBJ whole genome shotgun (WGS) entry which is preliminary data.</text>
</comment>
<sequence length="126" mass="13593">MVPNCGDLGTLAARPPPPANWNEVCQPQNSKKKEPAHTNDNMMKLLRAPPLSTGMWASTNSRPPLPYLPPVYTNPPTSLSPVPSYARPLPSYSPTLATRALPNTLSLQLSPSTLPYQGCELLSTNS</sequence>
<proteinExistence type="predicted"/>
<evidence type="ECO:0000313" key="2">
    <source>
        <dbReference type="EMBL" id="CAA7268156.1"/>
    </source>
</evidence>
<name>A0A8S0WXD5_CYCAE</name>
<feature type="region of interest" description="Disordered" evidence="1">
    <location>
        <begin position="1"/>
        <end position="40"/>
    </location>
</feature>